<gene>
    <name evidence="3" type="ORF">SAMN05216240_1435</name>
</gene>
<comment type="caution">
    <text evidence="3">The sequence shown here is derived from an EMBL/GenBank/DDBJ whole genome shotgun (WGS) entry which is preliminary data.</text>
</comment>
<dbReference type="InterPro" id="IPR011701">
    <property type="entry name" value="MFS"/>
</dbReference>
<feature type="transmembrane region" description="Helical" evidence="2">
    <location>
        <begin position="142"/>
        <end position="167"/>
    </location>
</feature>
<dbReference type="InterPro" id="IPR036259">
    <property type="entry name" value="MFS_trans_sf"/>
</dbReference>
<comment type="subcellular location">
    <subcellularLocation>
        <location evidence="1">Cell membrane</location>
        <topology evidence="1">Multi-pass membrane protein</topology>
    </subcellularLocation>
</comment>
<dbReference type="SUPFAM" id="SSF103473">
    <property type="entry name" value="MFS general substrate transporter"/>
    <property type="match status" value="1"/>
</dbReference>
<dbReference type="PANTHER" id="PTHR23526">
    <property type="entry name" value="INTEGRAL MEMBRANE TRANSPORT PROTEIN-RELATED"/>
    <property type="match status" value="1"/>
</dbReference>
<dbReference type="PANTHER" id="PTHR23526:SF2">
    <property type="entry name" value="MAJOR FACILITATOR SUPERFAMILY (MFS) PROFILE DOMAIN-CONTAINING PROTEIN"/>
    <property type="match status" value="1"/>
</dbReference>
<feature type="transmembrane region" description="Helical" evidence="2">
    <location>
        <begin position="174"/>
        <end position="192"/>
    </location>
</feature>
<feature type="transmembrane region" description="Helical" evidence="2">
    <location>
        <begin position="212"/>
        <end position="235"/>
    </location>
</feature>
<feature type="transmembrane region" description="Helical" evidence="2">
    <location>
        <begin position="63"/>
        <end position="80"/>
    </location>
</feature>
<dbReference type="Gene3D" id="1.20.1250.20">
    <property type="entry name" value="MFS general substrate transporter like domains"/>
    <property type="match status" value="2"/>
</dbReference>
<accession>A0ABY1S8W5</accession>
<feature type="transmembrane region" description="Helical" evidence="2">
    <location>
        <begin position="12"/>
        <end position="33"/>
    </location>
</feature>
<feature type="transmembrane region" description="Helical" evidence="2">
    <location>
        <begin position="247"/>
        <end position="265"/>
    </location>
</feature>
<sequence length="395" mass="44422">MLNNNSKQNIKVIFSSIFLFIFANAFMGIGGGINDTIFNNYIAATYKISPMARGILEFPRETPGFLIIFLIGFLYFLGDLRVSIIATSLCSFALLGLGFFAPTFLLLIVWTAIYNTGTHLNMVLSSSIGMELSKEEEYGKTLGLISSVATAASIIGYFIVMVGFKFLNFSFKTAYVIAALMYLFAALFLLPVKLPRKPQHKGFKFVIKKDYWLYYVLSIFFGARKQIFITFAPWVLIKIFKQPVENFALVGIICSFLGIGFRNIIGRLIDRLGEKTILTFDALVIFFICLGYAATENIKIKWVALSVAYGCYIIDNLMFATSMARSTYIKKIIKHPDDLTPTLSTGTSMDHAVSMSLPMLSGFLWNKFGYEYVFLLAAFFALGNLYFVRKIEIES</sequence>
<feature type="transmembrane region" description="Helical" evidence="2">
    <location>
        <begin position="92"/>
        <end position="113"/>
    </location>
</feature>
<evidence type="ECO:0000256" key="2">
    <source>
        <dbReference type="SAM" id="Phobius"/>
    </source>
</evidence>
<evidence type="ECO:0000313" key="3">
    <source>
        <dbReference type="EMBL" id="SMR93207.1"/>
    </source>
</evidence>
<feature type="transmembrane region" description="Helical" evidence="2">
    <location>
        <begin position="302"/>
        <end position="320"/>
    </location>
</feature>
<organism evidence="3 4">
    <name type="scientific">Caldicellulosiruptor bescii</name>
    <name type="common">Anaerocellum thermophilum</name>
    <dbReference type="NCBI Taxonomy" id="31899"/>
    <lineage>
        <taxon>Bacteria</taxon>
        <taxon>Bacillati</taxon>
        <taxon>Bacillota</taxon>
        <taxon>Bacillota incertae sedis</taxon>
        <taxon>Caldicellulosiruptorales</taxon>
        <taxon>Caldicellulosiruptoraceae</taxon>
        <taxon>Caldicellulosiruptor</taxon>
    </lineage>
</organism>
<dbReference type="Pfam" id="PF07690">
    <property type="entry name" value="MFS_1"/>
    <property type="match status" value="1"/>
</dbReference>
<dbReference type="EMBL" id="FXXC01000001">
    <property type="protein sequence ID" value="SMR93207.1"/>
    <property type="molecule type" value="Genomic_DNA"/>
</dbReference>
<dbReference type="Proteomes" id="UP000196803">
    <property type="component" value="Unassembled WGS sequence"/>
</dbReference>
<keyword evidence="2" id="KW-0472">Membrane</keyword>
<feature type="transmembrane region" description="Helical" evidence="2">
    <location>
        <begin position="277"/>
        <end position="295"/>
    </location>
</feature>
<protein>
    <submittedName>
        <fullName evidence="3">Predicted arabinose efflux permease, MFS family</fullName>
    </submittedName>
</protein>
<feature type="transmembrane region" description="Helical" evidence="2">
    <location>
        <begin position="369"/>
        <end position="388"/>
    </location>
</feature>
<name>A0ABY1S8W5_CALBS</name>
<dbReference type="GeneID" id="31772997"/>
<keyword evidence="4" id="KW-1185">Reference proteome</keyword>
<evidence type="ECO:0000313" key="4">
    <source>
        <dbReference type="Proteomes" id="UP000196803"/>
    </source>
</evidence>
<evidence type="ECO:0000256" key="1">
    <source>
        <dbReference type="ARBA" id="ARBA00004651"/>
    </source>
</evidence>
<dbReference type="InterPro" id="IPR052528">
    <property type="entry name" value="Sugar_transport-like"/>
</dbReference>
<reference evidence="3 4" key="1">
    <citation type="submission" date="2017-05" db="EMBL/GenBank/DDBJ databases">
        <authorList>
            <person name="Varghese N."/>
            <person name="Submissions S."/>
        </authorList>
    </citation>
    <scope>NUCLEOTIDE SEQUENCE [LARGE SCALE GENOMIC DNA]</scope>
    <source>
        <strain evidence="3 4">MACB1020</strain>
    </source>
</reference>
<dbReference type="CDD" id="cd06174">
    <property type="entry name" value="MFS"/>
    <property type="match status" value="1"/>
</dbReference>
<dbReference type="RefSeq" id="WP_015908075.1">
    <property type="nucleotide sequence ID" value="NZ_FUZJ01000001.1"/>
</dbReference>
<keyword evidence="2" id="KW-1133">Transmembrane helix</keyword>
<proteinExistence type="predicted"/>
<keyword evidence="2" id="KW-0812">Transmembrane</keyword>